<dbReference type="RefSeq" id="WP_089020898.1">
    <property type="nucleotide sequence ID" value="NZ_LT607412.1"/>
</dbReference>
<keyword evidence="3" id="KW-1185">Reference proteome</keyword>
<gene>
    <name evidence="2" type="ORF">GA0070607_5721</name>
</gene>
<evidence type="ECO:0000259" key="1">
    <source>
        <dbReference type="SMART" id="SM00860"/>
    </source>
</evidence>
<accession>A0A1C4XSZ9</accession>
<feature type="domain" description="Knr4/Smi1-like" evidence="1">
    <location>
        <begin position="41"/>
        <end position="153"/>
    </location>
</feature>
<organism evidence="2 3">
    <name type="scientific">Micromonospora coriariae</name>
    <dbReference type="NCBI Taxonomy" id="285665"/>
    <lineage>
        <taxon>Bacteria</taxon>
        <taxon>Bacillati</taxon>
        <taxon>Actinomycetota</taxon>
        <taxon>Actinomycetes</taxon>
        <taxon>Micromonosporales</taxon>
        <taxon>Micromonosporaceae</taxon>
        <taxon>Micromonospora</taxon>
    </lineage>
</organism>
<dbReference type="AlphaFoldDB" id="A0A1C4XSZ9"/>
<evidence type="ECO:0000313" key="3">
    <source>
        <dbReference type="Proteomes" id="UP000198243"/>
    </source>
</evidence>
<dbReference type="SMART" id="SM00860">
    <property type="entry name" value="SMI1_KNR4"/>
    <property type="match status" value="1"/>
</dbReference>
<name>A0A1C4XSZ9_9ACTN</name>
<dbReference type="EMBL" id="LT607412">
    <property type="protein sequence ID" value="SCF11623.1"/>
    <property type="molecule type" value="Genomic_DNA"/>
</dbReference>
<dbReference type="OrthoDB" id="3698952at2"/>
<protein>
    <recommendedName>
        <fullName evidence="1">Knr4/Smi1-like domain-containing protein</fullName>
    </recommendedName>
</protein>
<dbReference type="Proteomes" id="UP000198243">
    <property type="component" value="Chromosome I"/>
</dbReference>
<dbReference type="SUPFAM" id="SSF160631">
    <property type="entry name" value="SMI1/KNR4-like"/>
    <property type="match status" value="1"/>
</dbReference>
<dbReference type="InterPro" id="IPR018958">
    <property type="entry name" value="Knr4/Smi1-like_dom"/>
</dbReference>
<evidence type="ECO:0000313" key="2">
    <source>
        <dbReference type="EMBL" id="SCF11623.1"/>
    </source>
</evidence>
<dbReference type="InterPro" id="IPR037883">
    <property type="entry name" value="Knr4/Smi1-like_sf"/>
</dbReference>
<reference evidence="3" key="1">
    <citation type="submission" date="2016-06" db="EMBL/GenBank/DDBJ databases">
        <authorList>
            <person name="Varghese N."/>
            <person name="Submissions Spin"/>
        </authorList>
    </citation>
    <scope>NUCLEOTIDE SEQUENCE [LARGE SCALE GENOMIC DNA]</scope>
    <source>
        <strain evidence="3">DSM 44875</strain>
    </source>
</reference>
<sequence length="242" mass="27328">MTDRFDVGEVMLSGIGGRAEAWRFIRAFAAEWTRPLREGDGVDHEELRDAEQALGFELPAALREAYLLFGRRDDLTRNQDRLLPPRVLEVDESGEVLVFRDENQGVASWGIPVADIAELDPPVVMEHGEGWQPFLDRVSLACVEMVLTEVLFGSEYLENAAELPAELISVVEANYQRVNFPEYPMWSEPAEPVRWFSAPGQLLRLDGAGEWAWLFVRGRTADDLRRIYGLIPGDWTLGNALL</sequence>
<proteinExistence type="predicted"/>